<feature type="transmembrane region" description="Helical" evidence="2">
    <location>
        <begin position="25"/>
        <end position="48"/>
    </location>
</feature>
<keyword evidence="2" id="KW-0472">Membrane</keyword>
<sequence>MTDDGGHRARMDAAIGAIRREAWKAAVTAAAVEAAAVFLGANLVLAAVDPTWLPDRVRVPASATEAVGSAVGRDLGTVALPGSATVAVAVGALALAVAVWLWLREPLVEQFEAVNPVVAEKLRTARDAVEDDADSRMARRLYDEVLADLRESSAVGLLNVGRLGAVAVVIVALSLATVQVAVVDLALFDRPQPETNGSADEPTNYTGLLDGDRVLGDREEVSAGDDNQTAEIESSGGGRDVEEDRTFPDRGSSGADNGNSGGVDSQQAAFAAPEQVEDADLVREYNRRIRDGGGATDGSGNGDSDDGGTGGGDGGDGVGDS</sequence>
<gene>
    <name evidence="3" type="ORF">I7X12_20480</name>
</gene>
<dbReference type="Pfam" id="PF24334">
    <property type="entry name" value="DUF7502"/>
    <property type="match status" value="1"/>
</dbReference>
<reference evidence="3 4" key="1">
    <citation type="submission" date="2020-12" db="EMBL/GenBank/DDBJ databases">
        <title>Halosimplex halophilum sp. nov. and Halosimplex salinum sp. nov., two new members of the genus Halosimplex.</title>
        <authorList>
            <person name="Cui H.L."/>
        </authorList>
    </citation>
    <scope>NUCLEOTIDE SEQUENCE [LARGE SCALE GENOMIC DNA]</scope>
    <source>
        <strain evidence="3 4">YGH94</strain>
    </source>
</reference>
<proteinExistence type="predicted"/>
<accession>A0A7T3KVE2</accession>
<name>A0A7T3KVE2_9EURY</name>
<keyword evidence="2" id="KW-1133">Transmembrane helix</keyword>
<protein>
    <submittedName>
        <fullName evidence="3">Uncharacterized protein</fullName>
    </submittedName>
</protein>
<keyword evidence="4" id="KW-1185">Reference proteome</keyword>
<dbReference type="GeneID" id="60590923"/>
<keyword evidence="2" id="KW-0812">Transmembrane</keyword>
<feature type="compositionally biased region" description="Gly residues" evidence="1">
    <location>
        <begin position="292"/>
        <end position="321"/>
    </location>
</feature>
<feature type="compositionally biased region" description="Basic and acidic residues" evidence="1">
    <location>
        <begin position="280"/>
        <end position="291"/>
    </location>
</feature>
<organism evidence="3 4">
    <name type="scientific">Halosimplex litoreum</name>
    <dbReference type="NCBI Taxonomy" id="1198301"/>
    <lineage>
        <taxon>Archaea</taxon>
        <taxon>Methanobacteriati</taxon>
        <taxon>Methanobacteriota</taxon>
        <taxon>Stenosarchaea group</taxon>
        <taxon>Halobacteria</taxon>
        <taxon>Halobacteriales</taxon>
        <taxon>Haloarculaceae</taxon>
        <taxon>Halosimplex</taxon>
    </lineage>
</organism>
<dbReference type="InterPro" id="IPR055925">
    <property type="entry name" value="DUF7502"/>
</dbReference>
<dbReference type="RefSeq" id="WP_198061848.1">
    <property type="nucleotide sequence ID" value="NZ_CP065856.1"/>
</dbReference>
<evidence type="ECO:0000256" key="2">
    <source>
        <dbReference type="SAM" id="Phobius"/>
    </source>
</evidence>
<feature type="compositionally biased region" description="Low complexity" evidence="1">
    <location>
        <begin position="251"/>
        <end position="265"/>
    </location>
</feature>
<evidence type="ECO:0000313" key="4">
    <source>
        <dbReference type="Proteomes" id="UP000595001"/>
    </source>
</evidence>
<dbReference type="Proteomes" id="UP000595001">
    <property type="component" value="Chromosome"/>
</dbReference>
<evidence type="ECO:0000256" key="1">
    <source>
        <dbReference type="SAM" id="MobiDB-lite"/>
    </source>
</evidence>
<evidence type="ECO:0000313" key="3">
    <source>
        <dbReference type="EMBL" id="QPV63054.1"/>
    </source>
</evidence>
<feature type="compositionally biased region" description="Basic and acidic residues" evidence="1">
    <location>
        <begin position="239"/>
        <end position="248"/>
    </location>
</feature>
<dbReference type="EMBL" id="CP065856">
    <property type="protein sequence ID" value="QPV63054.1"/>
    <property type="molecule type" value="Genomic_DNA"/>
</dbReference>
<dbReference type="KEGG" id="hlt:I7X12_20480"/>
<feature type="transmembrane region" description="Helical" evidence="2">
    <location>
        <begin position="84"/>
        <end position="103"/>
    </location>
</feature>
<feature type="region of interest" description="Disordered" evidence="1">
    <location>
        <begin position="220"/>
        <end position="321"/>
    </location>
</feature>
<dbReference type="OrthoDB" id="308352at2157"/>
<dbReference type="AlphaFoldDB" id="A0A7T3KVE2"/>
<feature type="transmembrane region" description="Helical" evidence="2">
    <location>
        <begin position="163"/>
        <end position="188"/>
    </location>
</feature>